<dbReference type="SMR" id="A0A194VJY8"/>
<dbReference type="GO" id="GO:0071966">
    <property type="term" value="P:fungal-type cell wall polysaccharide metabolic process"/>
    <property type="evidence" value="ECO:0007669"/>
    <property type="project" value="TreeGrafter"/>
</dbReference>
<evidence type="ECO:0000313" key="3">
    <source>
        <dbReference type="EMBL" id="KUI64288.1"/>
    </source>
</evidence>
<dbReference type="Proteomes" id="UP000078559">
    <property type="component" value="Unassembled WGS sequence"/>
</dbReference>
<organism evidence="3 4">
    <name type="scientific">Cytospora mali</name>
    <name type="common">Apple Valsa canker fungus</name>
    <name type="synonym">Valsa mali</name>
    <dbReference type="NCBI Taxonomy" id="578113"/>
    <lineage>
        <taxon>Eukaryota</taxon>
        <taxon>Fungi</taxon>
        <taxon>Dikarya</taxon>
        <taxon>Ascomycota</taxon>
        <taxon>Pezizomycotina</taxon>
        <taxon>Sordariomycetes</taxon>
        <taxon>Sordariomycetidae</taxon>
        <taxon>Diaporthales</taxon>
        <taxon>Cytosporaceae</taxon>
        <taxon>Cytospora</taxon>
    </lineage>
</organism>
<dbReference type="OrthoDB" id="43654at2759"/>
<dbReference type="InterPro" id="IPR017853">
    <property type="entry name" value="GH"/>
</dbReference>
<accession>A0A194VJY8</accession>
<dbReference type="Gene3D" id="3.20.20.80">
    <property type="entry name" value="Glycosidases"/>
    <property type="match status" value="1"/>
</dbReference>
<feature type="signal peptide" evidence="1">
    <location>
        <begin position="1"/>
        <end position="17"/>
    </location>
</feature>
<reference evidence="3" key="1">
    <citation type="submission" date="2014-12" db="EMBL/GenBank/DDBJ databases">
        <title>Genome Sequence of Valsa Canker Pathogens Uncovers a Specific Adaption of Colonization on Woody Bark.</title>
        <authorList>
            <person name="Yin Z."/>
            <person name="Liu H."/>
            <person name="Gao X."/>
            <person name="Li Z."/>
            <person name="Song N."/>
            <person name="Ke X."/>
            <person name="Dai Q."/>
            <person name="Wu Y."/>
            <person name="Sun Y."/>
            <person name="Xu J.-R."/>
            <person name="Kang Z.K."/>
            <person name="Wang L."/>
            <person name="Huang L."/>
        </authorList>
    </citation>
    <scope>NUCLEOTIDE SEQUENCE [LARGE SCALE GENOMIC DNA]</scope>
    <source>
        <strain evidence="3">03-8</strain>
    </source>
</reference>
<dbReference type="FunFam" id="3.20.20.80:FF:000207">
    <property type="entry name" value="Glycoside hydrolase family 128 protein"/>
    <property type="match status" value="1"/>
</dbReference>
<protein>
    <submittedName>
        <fullName evidence="3">Alkali-sensitive linkage protein 1</fullName>
    </submittedName>
</protein>
<dbReference type="AlphaFoldDB" id="A0A194VJY8"/>
<dbReference type="PANTHER" id="PTHR34154">
    <property type="entry name" value="ALKALI-SENSITIVE LINKAGE PROTEIN 1"/>
    <property type="match status" value="1"/>
</dbReference>
<dbReference type="GO" id="GO:0009277">
    <property type="term" value="C:fungal-type cell wall"/>
    <property type="evidence" value="ECO:0007669"/>
    <property type="project" value="TreeGrafter"/>
</dbReference>
<proteinExistence type="predicted"/>
<evidence type="ECO:0000256" key="1">
    <source>
        <dbReference type="SAM" id="SignalP"/>
    </source>
</evidence>
<feature type="domain" description="Asl1-like glycosyl hydrolase catalytic" evidence="2">
    <location>
        <begin position="39"/>
        <end position="273"/>
    </location>
</feature>
<feature type="chain" id="PRO_5008266579" evidence="1">
    <location>
        <begin position="18"/>
        <end position="338"/>
    </location>
</feature>
<dbReference type="InterPro" id="IPR053183">
    <property type="entry name" value="ASL1"/>
</dbReference>
<name>A0A194VJY8_CYTMA</name>
<dbReference type="SUPFAM" id="SSF51445">
    <property type="entry name" value="(Trans)glycosidases"/>
    <property type="match status" value="1"/>
</dbReference>
<sequence length="338" mass="36928">MLYISLLLGILPTYVAAITSQFTTSSKRGLIYIPNSDFPGDNKIWIREGSDLTWYYNYKMYPNSEYLNDTSLEFIPMLWGAPSSFSDTTFLENVTAQLVDGRNITYAMGFNEPDNTADTGGSNINASAAARYWKKQMEPLRKLGVSLGAPAVTGGSTGFEWLSNFTDACDGGCNFDFIPVHWYGSFDGLSSHVSDVMEIYPNKTIWVTEFALDNSDLNETQGFFQTAVDYMDKNEIITHYSYFGSFRSFTSNVGINVAMLNSFGNLTDIGSWYLGGNATGVKPDNVTVTPTHTVAPSTATYTVPALVTKLSGARTIPTPSFLGVLGLSISAMILSCLG</sequence>
<keyword evidence="1" id="KW-0732">Signal</keyword>
<keyword evidence="4" id="KW-1185">Reference proteome</keyword>
<dbReference type="Pfam" id="PF11790">
    <property type="entry name" value="Glyco_hydro_cc"/>
    <property type="match status" value="1"/>
</dbReference>
<evidence type="ECO:0000313" key="4">
    <source>
        <dbReference type="Proteomes" id="UP000078559"/>
    </source>
</evidence>
<dbReference type="InterPro" id="IPR024655">
    <property type="entry name" value="Asl1_glyco_hydro_catalytic"/>
</dbReference>
<dbReference type="EMBL" id="KN796128">
    <property type="protein sequence ID" value="KUI64288.1"/>
    <property type="molecule type" value="Genomic_DNA"/>
</dbReference>
<dbReference type="PANTHER" id="PTHR34154:SF3">
    <property type="entry name" value="ALKALI-SENSITIVE LINKAGE PROTEIN 1"/>
    <property type="match status" value="1"/>
</dbReference>
<gene>
    <name evidence="3" type="ORF">VM1G_11110</name>
</gene>
<evidence type="ECO:0000259" key="2">
    <source>
        <dbReference type="Pfam" id="PF11790"/>
    </source>
</evidence>